<evidence type="ECO:0000313" key="6">
    <source>
        <dbReference type="RefSeq" id="XP_024937124.1"/>
    </source>
</evidence>
<dbReference type="RefSeq" id="XP_015587709.1">
    <property type="nucleotide sequence ID" value="XM_015732223.2"/>
</dbReference>
<evidence type="ECO:0000313" key="3">
    <source>
        <dbReference type="Proteomes" id="UP000694920"/>
    </source>
</evidence>
<dbReference type="RefSeq" id="XP_024937125.1">
    <property type="nucleotide sequence ID" value="XM_025081357.1"/>
</dbReference>
<name>A0AAJ7RAM2_CEPCN</name>
<feature type="region of interest" description="Disordered" evidence="1">
    <location>
        <begin position="1"/>
        <end position="33"/>
    </location>
</feature>
<accession>A0AAJ7RAM2</accession>
<keyword evidence="2" id="KW-0812">Transmembrane</keyword>
<evidence type="ECO:0000313" key="7">
    <source>
        <dbReference type="RefSeq" id="XP_024937125.1"/>
    </source>
</evidence>
<dbReference type="RefSeq" id="XP_024937128.1">
    <property type="nucleotide sequence ID" value="XM_025081360.1"/>
</dbReference>
<dbReference type="AlphaFoldDB" id="A0AAJ7RAM2"/>
<evidence type="ECO:0000313" key="4">
    <source>
        <dbReference type="RefSeq" id="XP_015587709.1"/>
    </source>
</evidence>
<keyword evidence="2" id="KW-0472">Membrane</keyword>
<protein>
    <submittedName>
        <fullName evidence="4 5">Uncharacterized protein LOC107264209</fullName>
    </submittedName>
</protein>
<evidence type="ECO:0000313" key="5">
    <source>
        <dbReference type="RefSeq" id="XP_024937121.1"/>
    </source>
</evidence>
<dbReference type="Proteomes" id="UP000694920">
    <property type="component" value="Unplaced"/>
</dbReference>
<feature type="region of interest" description="Disordered" evidence="1">
    <location>
        <begin position="144"/>
        <end position="176"/>
    </location>
</feature>
<keyword evidence="3" id="KW-1185">Reference proteome</keyword>
<dbReference type="KEGG" id="ccin:107264209"/>
<sequence>MSKSSQDEGAAESVAQEAPSGGTPKKTPADIYENPGGSKKIIRVLTVLAYMFSVSFVGILLSAYYVFLWQPPNPRLLHKAHIQADPQFEFLVGTQPASFFLVANRTKDSDDKTVSSGEDPQEAVQKVTTFAPLKSSPRKFNFYPSSSIDRNHMNHNKSEDRSHRVKQDAGMSWRSSRVENLTDSKYQSRVSLGNILQRSTVKTQNINRTNETFNTVAFVKEKNESTLPVTFLNNNDENRRINEIKVNFTSSDDFSGQSLKNSSSRNLTFNQLDEPEESSNEIEVNIPEDLQEDLPNPAHSEENEIIGSPDVSLIEPKIITKARISEKSIEESTNDWYTEIRNVSMYSIETLVNRTKTTESSRMDDLMMSSTESTQSVVPLQNDLKVVRHPEDTTWTETTSETIISTFGTARTESEDSTENSETIDKNR</sequence>
<dbReference type="RefSeq" id="XP_024937121.1">
    <property type="nucleotide sequence ID" value="XM_025081353.1"/>
</dbReference>
<evidence type="ECO:0000313" key="8">
    <source>
        <dbReference type="RefSeq" id="XP_024937128.1"/>
    </source>
</evidence>
<dbReference type="GeneID" id="107264209"/>
<dbReference type="InterPro" id="IPR029162">
    <property type="entry name" value="InaF-motif"/>
</dbReference>
<keyword evidence="2" id="KW-1133">Transmembrane helix</keyword>
<reference evidence="4 5" key="1">
    <citation type="submission" date="2025-04" db="UniProtKB">
        <authorList>
            <consortium name="RefSeq"/>
        </authorList>
    </citation>
    <scope>IDENTIFICATION</scope>
</reference>
<gene>
    <name evidence="4 5 6 7 8" type="primary">LOC107264209</name>
</gene>
<dbReference type="Pfam" id="PF15018">
    <property type="entry name" value="InaF-motif"/>
    <property type="match status" value="1"/>
</dbReference>
<organism evidence="3 6">
    <name type="scientific">Cephus cinctus</name>
    <name type="common">Wheat stem sawfly</name>
    <dbReference type="NCBI Taxonomy" id="211228"/>
    <lineage>
        <taxon>Eukaryota</taxon>
        <taxon>Metazoa</taxon>
        <taxon>Ecdysozoa</taxon>
        <taxon>Arthropoda</taxon>
        <taxon>Hexapoda</taxon>
        <taxon>Insecta</taxon>
        <taxon>Pterygota</taxon>
        <taxon>Neoptera</taxon>
        <taxon>Endopterygota</taxon>
        <taxon>Hymenoptera</taxon>
        <taxon>Cephoidea</taxon>
        <taxon>Cephidae</taxon>
        <taxon>Cephus</taxon>
    </lineage>
</organism>
<dbReference type="RefSeq" id="XP_024937124.1">
    <property type="nucleotide sequence ID" value="XM_025081356.1"/>
</dbReference>
<evidence type="ECO:0000256" key="1">
    <source>
        <dbReference type="SAM" id="MobiDB-lite"/>
    </source>
</evidence>
<feature type="compositionally biased region" description="Basic and acidic residues" evidence="1">
    <location>
        <begin position="149"/>
        <end position="167"/>
    </location>
</feature>
<feature type="region of interest" description="Disordered" evidence="1">
    <location>
        <begin position="407"/>
        <end position="428"/>
    </location>
</feature>
<proteinExistence type="predicted"/>
<feature type="transmembrane region" description="Helical" evidence="2">
    <location>
        <begin position="47"/>
        <end position="69"/>
    </location>
</feature>
<evidence type="ECO:0000256" key="2">
    <source>
        <dbReference type="SAM" id="Phobius"/>
    </source>
</evidence>